<evidence type="ECO:0000259" key="6">
    <source>
        <dbReference type="PROSITE" id="PS50026"/>
    </source>
</evidence>
<evidence type="ECO:0000256" key="4">
    <source>
        <dbReference type="SAM" id="MobiDB-lite"/>
    </source>
</evidence>
<evidence type="ECO:0000313" key="7">
    <source>
        <dbReference type="EMBL" id="KAH1173004.1"/>
    </source>
</evidence>
<dbReference type="PROSITE" id="PS00010">
    <property type="entry name" value="ASX_HYDROXYL"/>
    <property type="match status" value="1"/>
</dbReference>
<dbReference type="PROSITE" id="PS50026">
    <property type="entry name" value="EGF_3"/>
    <property type="match status" value="1"/>
</dbReference>
<sequence>MLASTTRACQFGSASAGFNSSLAEERPMRDWVEEEDAKCNLTNVMDGELAEVTNKDNDFEGWANFRAVTMRVDNLSSPCSEETAYTRRLRWCSCADEWMQIAVIKANLQGQASSEVFPLLLFLSSLGQEFNEQVHLDLVRSSPNVTKAEERANRSLQESQEVKPELGLPWMLVYVPVRSCHRVLKEKLGEFSPPTYNHFQLNSWCNWTIWAGSRKHIIIYIKGFMTDEDCDKNEDKILFQGVSSLVENTVIYACWNKKIHVFATYARAVHVVFLMKYSSNPKNKYFKGKYYIFKHRDIDTSSEDILVSQPPIPKSKKTSHSTPRSNKVSVIYPGEISDDTNISTASSTENLNKNLNKTTVLNNTGLLQVGGEGQNVTVLESSLQLIPQHGARTQPLKPEAQSLLESLNLSTSMDKEKSLGIGKSFGRLPQTAAPDIWKLRPSECEEVLVDFSEVYRPKSLPGFLSETPYLSVSHLTDPLKSLELKGPESEMSFILTSLKQTNMGDLQLKINPTPLSYPVLDSYLHSLAHDRVETIGDDDIGSTPSQSLSTVTLVNDENLLQSNILAYKVVSSHSDSLVTGSLPSLRMTNQDQVVLGDQSRPETRGMDKAGSYQISSTQRVSEDKSVTELDLRTTNLKAIDPLDVSVLESSMEVIDQPEITLVTAAPYSLCSPSDHLRLQIQHVDSASTELESILPSTEVSLHLAAKVNVSEVLYLGMKSSQQVGLVTGLKPVPSTEVSLPPAASELELTPSTETSLPVLLTELEPVIPFPHTEPSVSPAASEPGSLLFPSTEVSLPVFPTETEPVTSALEPVVPFLSTEPPLPPAASELRPVPFPGTEVTFPLTAMELEPVIPSKEASLPPAALKNELHLRTKSSHYIDADTELDHIPLSTTVLLHPAAQKEDPLEGKPPSKPHSDCYGSPAATEHRHAFPSTTQSLNFFLQESKIGVQQSMLKGERQESIHEAETAQPGKAGERNLITNLITGNFFSDTTQLQALKPEPELGRLRSEGRTSKVSPVTEYLAKTPLVVTRTDRVKQNELMFKNGLMTSNTRATPPLEHIAMNTKVKLTEPVKEMSNATLKQIFPDTTKPHEVQQTTEWSSASQSSASAYSNALTPAKKLLPKESIASHPVQSSSARAPENASTSEARVFLNYIVPELPWLLLYLPVRSCHVTLKDEIGTFSPPAHSGIQTNIWCNWTIWAGPQKHILIYIKGFQGKEDCDENPDKIIFQGVLSSVERKVVYACKNQGTLIFATQALAVHVVFLSKGNSLNRERKYFKGQYYVFEDYETSRSTNVTAAPKEPVQKTTRRTKYGSIRFYPKSPIKHYRGLLDFVKTSTAHNENQQLNKLPTLDEGWDKNGSSTRLETFLRFVLGNNTHIPLLKTMDNMTFSTHDLKWQQFMKSLDNENSREEKHSDFLMVTPALNISRLNIQNEREQTIAFSKLMDRPTIHSNPVSEILPMKSVEMRSVKTTKSVGPQHSSVALWRPATMEDLQTKAIQAVHRNPTPHHGLQSLQGTWEEQNIRMTSSQSFRAAPIKDREVLQSNHVNDESVASHPAAFVEDFQSNAGLSGDAQEVTGLVQYVMNLERSIQESRHEHQTHRKGNDQGDLYMKPASALKNVKLNVEPLILGTPKKVLETESILVTVALHNMLDVSSSYRAETTATEFKPVLPSSTGSGPLGKTTAATGHLGTPVTQDTEPPLIMSTKSPSSYASSGGVSKDTASLKTEHERDSFDMASIFTSLKNDTMLESQHNPGDVLFEVTSEIEHKGWIPRSGDELKKALMESIKLHIQKNLKLLVSKVNEIKLKEIKRTNDLKPTFIFWLHLKPEERNLSVLLHSQLNDLIGKSMGAEKLQMALLSVRDVNECNSGIGMCGDEADCLNEDGTYLCRCKKEYEDRSPTKSGTLCVRIPQSGIGGLFSYLEILVGTTVFFIFILVVVASILCTILRKRHTKKACLEEPVASGTPSAQSQLPVSSIDLSNLGDHLILDPFRPKLRAKPPEWTSQVRAHPNETYRISFEQSECL</sequence>
<dbReference type="Gene3D" id="2.60.120.290">
    <property type="entry name" value="Spermadhesin, CUB domain"/>
    <property type="match status" value="2"/>
</dbReference>
<evidence type="ECO:0000256" key="3">
    <source>
        <dbReference type="PROSITE-ProRule" id="PRU00076"/>
    </source>
</evidence>
<dbReference type="GO" id="GO:0005509">
    <property type="term" value="F:calcium ion binding"/>
    <property type="evidence" value="ECO:0007669"/>
    <property type="project" value="InterPro"/>
</dbReference>
<keyword evidence="2" id="KW-1015">Disulfide bond</keyword>
<dbReference type="Gene3D" id="2.10.25.10">
    <property type="entry name" value="Laminin"/>
    <property type="match status" value="1"/>
</dbReference>
<gene>
    <name evidence="7" type="ORF">KIL84_016843</name>
</gene>
<dbReference type="InterPro" id="IPR000152">
    <property type="entry name" value="EGF-type_Asp/Asn_hydroxyl_site"/>
</dbReference>
<dbReference type="InterPro" id="IPR000742">
    <property type="entry name" value="EGF"/>
</dbReference>
<feature type="domain" description="EGF-like" evidence="6">
    <location>
        <begin position="1860"/>
        <end position="1898"/>
    </location>
</feature>
<evidence type="ECO:0000256" key="1">
    <source>
        <dbReference type="ARBA" id="ARBA00022536"/>
    </source>
</evidence>
<name>A0A9D3WZW2_9SAUR</name>
<dbReference type="SMART" id="SM00179">
    <property type="entry name" value="EGF_CA"/>
    <property type="match status" value="1"/>
</dbReference>
<dbReference type="SUPFAM" id="SSF49854">
    <property type="entry name" value="Spermadhesin, CUB domain"/>
    <property type="match status" value="2"/>
</dbReference>
<dbReference type="InterPro" id="IPR018097">
    <property type="entry name" value="EGF_Ca-bd_CS"/>
</dbReference>
<feature type="compositionally biased region" description="Low complexity" evidence="4">
    <location>
        <begin position="1702"/>
        <end position="1716"/>
    </location>
</feature>
<keyword evidence="5" id="KW-1133">Transmembrane helix</keyword>
<feature type="region of interest" description="Disordered" evidence="4">
    <location>
        <begin position="598"/>
        <end position="619"/>
    </location>
</feature>
<dbReference type="SUPFAM" id="SSF57196">
    <property type="entry name" value="EGF/Laminin"/>
    <property type="match status" value="1"/>
</dbReference>
<reference evidence="7" key="1">
    <citation type="submission" date="2021-09" db="EMBL/GenBank/DDBJ databases">
        <title>The genome of Mauremys mutica provides insights into the evolution of semi-aquatic lifestyle.</title>
        <authorList>
            <person name="Gong S."/>
            <person name="Gao Y."/>
        </authorList>
    </citation>
    <scope>NUCLEOTIDE SEQUENCE</scope>
    <source>
        <strain evidence="7">MM-2020</strain>
        <tissue evidence="7">Muscle</tissue>
    </source>
</reference>
<dbReference type="Pfam" id="PF07645">
    <property type="entry name" value="EGF_CA"/>
    <property type="match status" value="1"/>
</dbReference>
<feature type="region of interest" description="Disordered" evidence="4">
    <location>
        <begin position="1081"/>
        <end position="1101"/>
    </location>
</feature>
<evidence type="ECO:0000256" key="2">
    <source>
        <dbReference type="ARBA" id="ARBA00023157"/>
    </source>
</evidence>
<organism evidence="7 8">
    <name type="scientific">Mauremys mutica</name>
    <name type="common">yellowpond turtle</name>
    <dbReference type="NCBI Taxonomy" id="74926"/>
    <lineage>
        <taxon>Eukaryota</taxon>
        <taxon>Metazoa</taxon>
        <taxon>Chordata</taxon>
        <taxon>Craniata</taxon>
        <taxon>Vertebrata</taxon>
        <taxon>Euteleostomi</taxon>
        <taxon>Archelosauria</taxon>
        <taxon>Testudinata</taxon>
        <taxon>Testudines</taxon>
        <taxon>Cryptodira</taxon>
        <taxon>Durocryptodira</taxon>
        <taxon>Testudinoidea</taxon>
        <taxon>Geoemydidae</taxon>
        <taxon>Geoemydinae</taxon>
        <taxon>Mauremys</taxon>
    </lineage>
</organism>
<dbReference type="InterPro" id="IPR049883">
    <property type="entry name" value="NOTCH1_EGF-like"/>
</dbReference>
<proteinExistence type="predicted"/>
<feature type="region of interest" description="Disordered" evidence="4">
    <location>
        <begin position="899"/>
        <end position="927"/>
    </location>
</feature>
<keyword evidence="5" id="KW-0472">Membrane</keyword>
<keyword evidence="8" id="KW-1185">Reference proteome</keyword>
<comment type="caution">
    <text evidence="7">The sequence shown here is derived from an EMBL/GenBank/DDBJ whole genome shotgun (WGS) entry which is preliminary data.</text>
</comment>
<dbReference type="InterPro" id="IPR001881">
    <property type="entry name" value="EGF-like_Ca-bd_dom"/>
</dbReference>
<dbReference type="PROSITE" id="PS01187">
    <property type="entry name" value="EGF_CA"/>
    <property type="match status" value="1"/>
</dbReference>
<evidence type="ECO:0000313" key="8">
    <source>
        <dbReference type="Proteomes" id="UP000827986"/>
    </source>
</evidence>
<feature type="region of interest" description="Disordered" evidence="4">
    <location>
        <begin position="1666"/>
        <end position="1724"/>
    </location>
</feature>
<dbReference type="EMBL" id="JAHDVG010000482">
    <property type="protein sequence ID" value="KAH1173004.1"/>
    <property type="molecule type" value="Genomic_DNA"/>
</dbReference>
<comment type="caution">
    <text evidence="3">Lacks conserved residue(s) required for the propagation of feature annotation.</text>
</comment>
<keyword evidence="5" id="KW-0812">Transmembrane</keyword>
<protein>
    <recommendedName>
        <fullName evidence="6">EGF-like domain-containing protein</fullName>
    </recommendedName>
</protein>
<accession>A0A9D3WZW2</accession>
<dbReference type="CDD" id="cd00054">
    <property type="entry name" value="EGF_CA"/>
    <property type="match status" value="1"/>
</dbReference>
<evidence type="ECO:0000256" key="5">
    <source>
        <dbReference type="SAM" id="Phobius"/>
    </source>
</evidence>
<keyword evidence="1 3" id="KW-0245">EGF-like domain</keyword>
<dbReference type="Proteomes" id="UP000827986">
    <property type="component" value="Unassembled WGS sequence"/>
</dbReference>
<feature type="transmembrane region" description="Helical" evidence="5">
    <location>
        <begin position="1915"/>
        <end position="1941"/>
    </location>
</feature>
<feature type="region of interest" description="Disordered" evidence="4">
    <location>
        <begin position="304"/>
        <end position="326"/>
    </location>
</feature>
<dbReference type="InterPro" id="IPR035914">
    <property type="entry name" value="Sperma_CUB_dom_sf"/>
</dbReference>